<dbReference type="AlphaFoldDB" id="A0A344TT99"/>
<evidence type="ECO:0000313" key="2">
    <source>
        <dbReference type="Proteomes" id="UP000251993"/>
    </source>
</evidence>
<dbReference type="EMBL" id="CP030852">
    <property type="protein sequence ID" value="AXE21870.1"/>
    <property type="molecule type" value="Genomic_DNA"/>
</dbReference>
<gene>
    <name evidence="1" type="ORF">DR864_28825</name>
</gene>
<dbReference type="Proteomes" id="UP000251993">
    <property type="component" value="Plasmid unnamed2"/>
</dbReference>
<dbReference type="Pfam" id="PF13155">
    <property type="entry name" value="Toprim_2"/>
    <property type="match status" value="1"/>
</dbReference>
<proteinExistence type="predicted"/>
<dbReference type="KEGG" id="run:DR864_28825"/>
<dbReference type="OrthoDB" id="899887at2"/>
<geneLocation type="plasmid" evidence="1 2">
    <name>unnamed2</name>
</geneLocation>
<protein>
    <recommendedName>
        <fullName evidence="3">Toprim domain-containing protein</fullName>
    </recommendedName>
</protein>
<name>A0A344TT99_9BACT</name>
<dbReference type="CDD" id="cd00188">
    <property type="entry name" value="TOPRIM"/>
    <property type="match status" value="1"/>
</dbReference>
<reference evidence="1 2" key="1">
    <citation type="submission" date="2018-07" db="EMBL/GenBank/DDBJ databases">
        <title>Genome sequencing of Runella.</title>
        <authorList>
            <person name="Baek M.-G."/>
            <person name="Yi H."/>
        </authorList>
    </citation>
    <scope>NUCLEOTIDE SEQUENCE [LARGE SCALE GENOMIC DNA]</scope>
    <source>
        <strain evidence="1 2">HYN0085</strain>
        <plasmid evidence="1 2">unnamed2</plasmid>
    </source>
</reference>
<keyword evidence="1" id="KW-0614">Plasmid</keyword>
<keyword evidence="2" id="KW-1185">Reference proteome</keyword>
<evidence type="ECO:0000313" key="1">
    <source>
        <dbReference type="EMBL" id="AXE21870.1"/>
    </source>
</evidence>
<sequence>MRDLEQIKRILDLEVVLQHYGYRFVKSKSSTVSRIYRKGEQRLSVIVDGGFAAKFFADLNDPQFKGDIFKFMERMEHGNYRQIFEKIELMMAQSGTLPDVFAKKIDLPEQSVVEPVSDRRREDIRLREQDLYRKFQITPLTDTEYLESRYISKDVLFSKEFEGRLKNVTFDNGVIQYANTAFPMYARNGNIQSMDIRNMAYKAFPKGERGEALWRSNQFFEAKRALKAENGLEIPVGTLGTLYRRDTENFVFMYGEVGKEMRLIVPYEQAKTGLNEVPVHRIIISESPIDAISLKQLNPEKANERRLYVATCGQPSGKQLAFLQEILNQNPQAQFVIAQDGDNAGLRFAVNYLVLDHPSEDPEMKIKPYLMFSSTVEQQPKKIKESTQTQESTGMNRLKLELRYPLAAGARKAQELNEGFIRALAEEMNLFASRIPKNCNDKSQKNKEQQIEHHLQNIPITETMLDENMQYLITRTEIHFLNNAELTTKVLKRISDEIENRQGQKLFQFVCLTPQQKDLNNVLKELNGQALPSSHPLTLPELPVIKSYQDIQKDKKAGKENVEHQWFMSNNNKIIF</sequence>
<dbReference type="RefSeq" id="WP_114070610.1">
    <property type="nucleotide sequence ID" value="NZ_CP030852.1"/>
</dbReference>
<organism evidence="1 2">
    <name type="scientific">Runella rosea</name>
    <dbReference type="NCBI Taxonomy" id="2259595"/>
    <lineage>
        <taxon>Bacteria</taxon>
        <taxon>Pseudomonadati</taxon>
        <taxon>Bacteroidota</taxon>
        <taxon>Cytophagia</taxon>
        <taxon>Cytophagales</taxon>
        <taxon>Spirosomataceae</taxon>
        <taxon>Runella</taxon>
    </lineage>
</organism>
<evidence type="ECO:0008006" key="3">
    <source>
        <dbReference type="Google" id="ProtNLM"/>
    </source>
</evidence>
<dbReference type="Gene3D" id="3.40.1360.10">
    <property type="match status" value="1"/>
</dbReference>
<accession>A0A344TT99</accession>